<reference evidence="2" key="1">
    <citation type="journal article" date="2005" name="Environ. Microbiol.">
        <title>Genetic and functional properties of uncultivated thermophilic crenarchaeotes from a subsurface gold mine as revealed by analysis of genome fragments.</title>
        <authorList>
            <person name="Nunoura T."/>
            <person name="Hirayama H."/>
            <person name="Takami H."/>
            <person name="Oida H."/>
            <person name="Nishi S."/>
            <person name="Shimamura S."/>
            <person name="Suzuki Y."/>
            <person name="Inagaki F."/>
            <person name="Takai K."/>
            <person name="Nealson K.H."/>
            <person name="Horikoshi K."/>
        </authorList>
    </citation>
    <scope>NUCLEOTIDE SEQUENCE</scope>
</reference>
<dbReference type="EMBL" id="AP011740">
    <property type="protein sequence ID" value="BAL56194.1"/>
    <property type="molecule type" value="Genomic_DNA"/>
</dbReference>
<name>H5SJ58_9BACT</name>
<evidence type="ECO:0000259" key="1">
    <source>
        <dbReference type="Pfam" id="PF01037"/>
    </source>
</evidence>
<protein>
    <submittedName>
        <fullName evidence="2">Hypothetical conserved protein</fullName>
    </submittedName>
</protein>
<feature type="domain" description="Transcription regulator AsnC/Lrp ligand binding" evidence="1">
    <location>
        <begin position="10"/>
        <end position="69"/>
    </location>
</feature>
<dbReference type="SUPFAM" id="SSF54909">
    <property type="entry name" value="Dimeric alpha+beta barrel"/>
    <property type="match status" value="1"/>
</dbReference>
<dbReference type="InterPro" id="IPR011008">
    <property type="entry name" value="Dimeric_a/b-barrel"/>
</dbReference>
<dbReference type="AlphaFoldDB" id="H5SJ58"/>
<proteinExistence type="predicted"/>
<reference evidence="2" key="2">
    <citation type="journal article" date="2012" name="PLoS ONE">
        <title>A Deeply Branching Thermophilic Bacterium with an Ancient Acetyl-CoA Pathway Dominates a Subsurface Ecosystem.</title>
        <authorList>
            <person name="Takami H."/>
            <person name="Noguchi H."/>
            <person name="Takaki Y."/>
            <person name="Uchiyama I."/>
            <person name="Toyoda A."/>
            <person name="Nishi S."/>
            <person name="Chee G.-J."/>
            <person name="Arai W."/>
            <person name="Nunoura T."/>
            <person name="Itoh T."/>
            <person name="Hattori M."/>
            <person name="Takai K."/>
        </authorList>
    </citation>
    <scope>NUCLEOTIDE SEQUENCE</scope>
</reference>
<dbReference type="Pfam" id="PF01037">
    <property type="entry name" value="AsnC_trans_reg"/>
    <property type="match status" value="1"/>
</dbReference>
<dbReference type="InterPro" id="IPR019887">
    <property type="entry name" value="Tscrpt_reg_AsnC/Lrp_C"/>
</dbReference>
<gene>
    <name evidence="2" type="ORF">HGMM_F35B12C08</name>
</gene>
<dbReference type="Gene3D" id="3.30.70.920">
    <property type="match status" value="1"/>
</dbReference>
<organism evidence="2">
    <name type="scientific">uncultured Acetothermia bacterium</name>
    <dbReference type="NCBI Taxonomy" id="236499"/>
    <lineage>
        <taxon>Bacteria</taxon>
        <taxon>Candidatus Bipolaricaulota</taxon>
        <taxon>environmental samples</taxon>
    </lineage>
</organism>
<evidence type="ECO:0000313" key="2">
    <source>
        <dbReference type="EMBL" id="BAL56194.1"/>
    </source>
</evidence>
<accession>H5SJ58</accession>
<sequence length="83" mass="9081">MIWAYVFITTRYPKNVLRQVRKIAGVVHADALFGSPDVIAVVAGQDIASMDAVIDRIAEIPDIVATDSKVARWIDGIQFPGVK</sequence>